<reference evidence="2 3" key="1">
    <citation type="submission" date="2022-06" db="EMBL/GenBank/DDBJ databases">
        <title>Paraconexibacter antarcticus.</title>
        <authorList>
            <person name="Kim C.S."/>
        </authorList>
    </citation>
    <scope>NUCLEOTIDE SEQUENCE [LARGE SCALE GENOMIC DNA]</scope>
    <source>
        <strain evidence="2 3">02-257</strain>
    </source>
</reference>
<accession>A0ABY5DPS2</accession>
<dbReference type="RefSeq" id="WP_254569341.1">
    <property type="nucleotide sequence ID" value="NZ_CP098502.1"/>
</dbReference>
<gene>
    <name evidence="2" type="ORF">NBH00_14680</name>
</gene>
<dbReference type="GO" id="GO:0016787">
    <property type="term" value="F:hydrolase activity"/>
    <property type="evidence" value="ECO:0007669"/>
    <property type="project" value="UniProtKB-KW"/>
</dbReference>
<dbReference type="Gene3D" id="3.40.50.1820">
    <property type="entry name" value="alpha/beta hydrolase"/>
    <property type="match status" value="1"/>
</dbReference>
<dbReference type="InterPro" id="IPR029058">
    <property type="entry name" value="AB_hydrolase_fold"/>
</dbReference>
<keyword evidence="3" id="KW-1185">Reference proteome</keyword>
<evidence type="ECO:0000313" key="2">
    <source>
        <dbReference type="EMBL" id="UTI62604.1"/>
    </source>
</evidence>
<evidence type="ECO:0000313" key="3">
    <source>
        <dbReference type="Proteomes" id="UP001056035"/>
    </source>
</evidence>
<feature type="region of interest" description="Disordered" evidence="1">
    <location>
        <begin position="9"/>
        <end position="31"/>
    </location>
</feature>
<dbReference type="Proteomes" id="UP001056035">
    <property type="component" value="Chromosome"/>
</dbReference>
<sequence length="498" mass="51997">MAAVAGLLSSGCGGGQAHRPPTRALAGGPSLGSLAQSGAGRRFYEIYEPTGRPRGTVLVLHGGGWRAARADARRQMAAVSLSFRDLGWRVVDANYAGGPRPDGSVDPRPMLRDVVAYYDEIHRAFPGPVCTYGESAGGHLAALLAIERPTLTCAVLAAAPLDLPSLLPTSTPAGSAAIRAAFGTSPATLRAWSPTRLWGSGRRVRVFATAASNDPVVGAGQLRSFAQRVPTADVAVLPGARAGTADAVPWIHSPVRRGALDRRVADLRAWLTQSGSDPAVPGSATDPGTDCGPGSTDVGAARWRLLRAGDGWSPTSTATAPIVATRGCSGSAVWQDDGLSLWAYPGLAVLRSGSEAALTLRLPRGTRSLTAMFRGFLARPRDWAVGLYGSSRTHGTVTAPIADCMASSCHGLRLVRRRGGSLVAALASTGNPDARSTPTPERFRLPPDTRRVAWRLRCIAPGGCSLQGAVDARGFSLRRRDPLGHPAILSIYRVELIG</sequence>
<name>A0ABY5DPS2_9ACTN</name>
<dbReference type="EMBL" id="CP098502">
    <property type="protein sequence ID" value="UTI62604.1"/>
    <property type="molecule type" value="Genomic_DNA"/>
</dbReference>
<keyword evidence="2" id="KW-0378">Hydrolase</keyword>
<evidence type="ECO:0000256" key="1">
    <source>
        <dbReference type="SAM" id="MobiDB-lite"/>
    </source>
</evidence>
<protein>
    <submittedName>
        <fullName evidence="2">Alpha/beta hydrolase fold domain-containing protein</fullName>
    </submittedName>
</protein>
<dbReference type="SUPFAM" id="SSF53474">
    <property type="entry name" value="alpha/beta-Hydrolases"/>
    <property type="match status" value="1"/>
</dbReference>
<proteinExistence type="predicted"/>
<organism evidence="2 3">
    <name type="scientific">Paraconexibacter antarcticus</name>
    <dbReference type="NCBI Taxonomy" id="2949664"/>
    <lineage>
        <taxon>Bacteria</taxon>
        <taxon>Bacillati</taxon>
        <taxon>Actinomycetota</taxon>
        <taxon>Thermoleophilia</taxon>
        <taxon>Solirubrobacterales</taxon>
        <taxon>Paraconexibacteraceae</taxon>
        <taxon>Paraconexibacter</taxon>
    </lineage>
</organism>